<dbReference type="PANTHER" id="PTHR15469">
    <property type="entry name" value="NADH-UBIQUINONE OXIDOREDUCTASE B15 SUBUNIT"/>
    <property type="match status" value="1"/>
</dbReference>
<gene>
    <name evidence="15" type="primary">NDUB4</name>
</gene>
<proteinExistence type="evidence at transcript level"/>
<organism evidence="15">
    <name type="scientific">Ruditapes philippinarum</name>
    <name type="common">Japanese carpet shell</name>
    <name type="synonym">Venerupis philippinarum</name>
    <dbReference type="NCBI Taxonomy" id="129788"/>
    <lineage>
        <taxon>Eukaryota</taxon>
        <taxon>Metazoa</taxon>
        <taxon>Spiralia</taxon>
        <taxon>Lophotrochozoa</taxon>
        <taxon>Mollusca</taxon>
        <taxon>Bivalvia</taxon>
        <taxon>Autobranchia</taxon>
        <taxon>Heteroconchia</taxon>
        <taxon>Euheterodonta</taxon>
        <taxon>Imparidentia</taxon>
        <taxon>Neoheterodontei</taxon>
        <taxon>Venerida</taxon>
        <taxon>Veneroidea</taxon>
        <taxon>Veneridae</taxon>
        <taxon>Ruditapes</taxon>
    </lineage>
</organism>
<accession>A0A8K1H3N0</accession>
<keyword evidence="9 14" id="KW-1133">Transmembrane helix</keyword>
<evidence type="ECO:0000256" key="9">
    <source>
        <dbReference type="ARBA" id="ARBA00022989"/>
    </source>
</evidence>
<evidence type="ECO:0000256" key="2">
    <source>
        <dbReference type="ARBA" id="ARBA00007260"/>
    </source>
</evidence>
<dbReference type="PANTHER" id="PTHR15469:SF0">
    <property type="entry name" value="NADH DEHYDROGENASE [UBIQUINONE] 1 BETA SUBCOMPLEX SUBUNIT 4"/>
    <property type="match status" value="1"/>
</dbReference>
<protein>
    <recommendedName>
        <fullName evidence="3">NADH dehydrogenase [ubiquinone] 1 beta subcomplex subunit 4</fullName>
    </recommendedName>
    <alternativeName>
        <fullName evidence="12">Complex I-B15</fullName>
    </alternativeName>
    <alternativeName>
        <fullName evidence="13">NADH-ubiquinone oxidoreductase B15 subunit</fullName>
    </alternativeName>
</protein>
<keyword evidence="11 14" id="KW-0472">Membrane</keyword>
<dbReference type="EMBL" id="MW261567">
    <property type="protein sequence ID" value="UBB59479.1"/>
    <property type="molecule type" value="mRNA"/>
</dbReference>
<keyword evidence="8" id="KW-0249">Electron transport</keyword>
<evidence type="ECO:0000256" key="3">
    <source>
        <dbReference type="ARBA" id="ARBA00018681"/>
    </source>
</evidence>
<comment type="subcellular location">
    <subcellularLocation>
        <location evidence="1">Mitochondrion inner membrane</location>
        <topology evidence="1">Single-pass membrane protein</topology>
    </subcellularLocation>
</comment>
<name>A0A8K1H3N0_RUDPH</name>
<dbReference type="AlphaFoldDB" id="A0A8K1H3N0"/>
<evidence type="ECO:0000256" key="5">
    <source>
        <dbReference type="ARBA" id="ARBA00022660"/>
    </source>
</evidence>
<evidence type="ECO:0000256" key="10">
    <source>
        <dbReference type="ARBA" id="ARBA00023128"/>
    </source>
</evidence>
<evidence type="ECO:0000313" key="15">
    <source>
        <dbReference type="EMBL" id="UBB59479.1"/>
    </source>
</evidence>
<dbReference type="GO" id="GO:0005743">
    <property type="term" value="C:mitochondrial inner membrane"/>
    <property type="evidence" value="ECO:0007669"/>
    <property type="project" value="UniProtKB-SubCell"/>
</dbReference>
<evidence type="ECO:0000256" key="13">
    <source>
        <dbReference type="ARBA" id="ARBA00030987"/>
    </source>
</evidence>
<evidence type="ECO:0000256" key="7">
    <source>
        <dbReference type="ARBA" id="ARBA00022792"/>
    </source>
</evidence>
<keyword evidence="4" id="KW-0813">Transport</keyword>
<keyword evidence="10" id="KW-0496">Mitochondrion</keyword>
<sequence>MSEVKPSKGNTVTSWDPWKMFDVSKEELERVKQRKAMAAQKKADFRAIKNNPATLVNNAGPGHIVDPGLQRWEAARATYGEYFRVNKRNTAWFLGTYVFPIVGTYLYLSYQVRKRDEMNRRGEIPMKEKVRRAWLFQL</sequence>
<feature type="transmembrane region" description="Helical" evidence="14">
    <location>
        <begin position="91"/>
        <end position="110"/>
    </location>
</feature>
<comment type="similarity">
    <text evidence="2">Belongs to the complex I NDUFB4 subunit family.</text>
</comment>
<reference evidence="15" key="1">
    <citation type="journal article" date="2021" name="J. Evol. Biol.">
        <title>Relaxed selection on male mitochondrial genes in DUI bivalves eases the need for mitonuclear coevolution.</title>
        <authorList>
            <person name="Maeda G.P."/>
            <person name="Iannello M."/>
            <person name="McConie H.J."/>
            <person name="Ghiselli F."/>
            <person name="Havird J.C."/>
        </authorList>
    </citation>
    <scope>NUCLEOTIDE SEQUENCE</scope>
</reference>
<keyword evidence="6 14" id="KW-0812">Transmembrane</keyword>
<keyword evidence="15" id="KW-0830">Ubiquinone</keyword>
<evidence type="ECO:0000256" key="6">
    <source>
        <dbReference type="ARBA" id="ARBA00022692"/>
    </source>
</evidence>
<evidence type="ECO:0000256" key="4">
    <source>
        <dbReference type="ARBA" id="ARBA00022448"/>
    </source>
</evidence>
<dbReference type="InterPro" id="IPR009866">
    <property type="entry name" value="NADH_UbQ_OxRdtase_NDUFB4_su"/>
</dbReference>
<dbReference type="Pfam" id="PF07225">
    <property type="entry name" value="NDUF_B4"/>
    <property type="match status" value="1"/>
</dbReference>
<evidence type="ECO:0000256" key="1">
    <source>
        <dbReference type="ARBA" id="ARBA00004434"/>
    </source>
</evidence>
<evidence type="ECO:0000256" key="11">
    <source>
        <dbReference type="ARBA" id="ARBA00023136"/>
    </source>
</evidence>
<evidence type="ECO:0000256" key="12">
    <source>
        <dbReference type="ARBA" id="ARBA00030212"/>
    </source>
</evidence>
<keyword evidence="5" id="KW-0679">Respiratory chain</keyword>
<keyword evidence="7" id="KW-0999">Mitochondrion inner membrane</keyword>
<evidence type="ECO:0000256" key="8">
    <source>
        <dbReference type="ARBA" id="ARBA00022982"/>
    </source>
</evidence>
<evidence type="ECO:0000256" key="14">
    <source>
        <dbReference type="SAM" id="Phobius"/>
    </source>
</evidence>